<feature type="domain" description="Double-stranded DNA deaminase toxin A prePAAR motif" evidence="6">
    <location>
        <begin position="3"/>
        <end position="55"/>
    </location>
</feature>
<dbReference type="EMBL" id="CP003237">
    <property type="protein sequence ID" value="AFK55501.1"/>
    <property type="molecule type" value="Genomic_DNA"/>
</dbReference>
<keyword evidence="3 7" id="KW-0812">Transmembrane</keyword>
<dbReference type="Pfam" id="PF20148">
    <property type="entry name" value="DUF6531"/>
    <property type="match status" value="1"/>
</dbReference>
<dbReference type="SUPFAM" id="SSF69304">
    <property type="entry name" value="Tricorn protease N-terminal domain"/>
    <property type="match status" value="1"/>
</dbReference>
<evidence type="ECO:0000256" key="3">
    <source>
        <dbReference type="SAM" id="Phobius"/>
    </source>
</evidence>
<keyword evidence="8" id="KW-1185">Reference proteome</keyword>
<dbReference type="PATRIC" id="fig|1110502.3.peg.3756"/>
<protein>
    <submittedName>
        <fullName evidence="7">Rhs-related transmembrane protein</fullName>
    </submittedName>
</protein>
<dbReference type="InterPro" id="IPR045351">
    <property type="entry name" value="DUF6531"/>
</dbReference>
<feature type="domain" description="DUF6531" evidence="4">
    <location>
        <begin position="247"/>
        <end position="321"/>
    </location>
</feature>
<dbReference type="Pfam" id="PF25023">
    <property type="entry name" value="TEN_YD-shell"/>
    <property type="match status" value="1"/>
</dbReference>
<dbReference type="HOGENOM" id="CLU_001218_1_8_5"/>
<feature type="transmembrane region" description="Helical" evidence="3">
    <location>
        <begin position="20"/>
        <end position="48"/>
    </location>
</feature>
<keyword evidence="1" id="KW-0677">Repeat</keyword>
<evidence type="ECO:0000313" key="8">
    <source>
        <dbReference type="Proteomes" id="UP000005258"/>
    </source>
</evidence>
<sequence>MGRAARVGDAIAHSHKLAGFLIGAAIGIGIGLAIGFAVATGGLGALILGAVAGAAISYATESIGSAIGDSMMGPSTGAITVGAPTVLVNNRPLAIAMDGQASCSKEPTPNAPVAQGSEIVFAENWNAAREGDKIQCDAKITEGSDDVKIGGPQATVMEIDDGIPLWAEVLVIAAGFIGPGGVKGLFKLAGRGGLKAAIRGAGQSIRGASRAIVTGMTRARGLASAGARRMAQAARGMPGRIRQFLKDPVDMATGDWVDWRTDIAIPGVLPLELTRLHRSGAAGATGGFGRRWTDSWSQRLLHDAGQDALVWLTEDGSELAFPWPGHWGDGENPLHPGWVMEVRGPETTLRDLPSGRWWAFPTPDVEPARLALAGARARDALTPANDHAAPPAHVIAMGDAHGNRIDLDRDPAGRLRAVRHTDGHHLRVETLPDGRYLSVDLVSDPTGADVSPIRLLTCRFDARGHLTFVDARTTGIYRYETDATGRVTRWSDGGSTWSELFYDDADRVVETRAADGLYGARFAYDDAAGTVTCLADDGAVTTHTHDALGRLIRCVDPEGGVTEQIWGPRGDLEAVIDPLGRRSRYTHDRFGNLTGITHPDGSTEILDYDVLGRPVAITDALGNRWRQTRDDTGRLTAAIDPEGGEMRWRYDGAGRVTAIAAGPGAGQPFAVTRLAYDAAGRVSAITDPTGATSRFAYDRLGQVMVSIDPAGAVTRLQRDDRGRVIAADLPDGGRITAEYDGEGNLTRLVDPLGRETRNVYGAFDLLRETVDATGAAYRIAYDGDARPVAITNPLGETATLTWDRNGRLIAETDFGGRSWTYLRDAAGRMIERHEPDGDIRRFSYDEADRLIAEETASGIRRYGWDAAGRPVRAEEGGHVTEWRHDALGRVVAEVQDGLEVAISHAGAGPRSRVVTPWGATGFTWDPAGRLKGLTAGPGALAFSFDALGRETLRQDPQGFTLAQSHDPAGRLTGQRVTGGADGRAVVDRRWRWDVAGQPVAISDARWPEQRFTYDGRGQIARALPGRPQGSAQVEAFIYDAARNLAGRGRDLPDGAETTAARPRTPADTAPPAGLDRWRLGPGGAILARGHTRYAYDARGRLVTRRTDRPGFRPEIWRYVWDDRDRLTGVTRPDGSRWAYGYDALDRRILRRRVDAGGRVAEGKAAGSPDAVRYLWEGDRLVAELPLDAAGRPDAARATLWHYAPGEIVPVARQQGERLWYVITDQIGLARELVTPDGRLGWAAAHDPWGAINDNAPPDPDAATDCPLRFPGQWHDPETGLHYNRHRYYDPETGQYLSPDPIGLHGGPRPQAYVESPTELADPLGLASCPTMLARGQAALQGAGRNGLRPAMLGLETIADNPQLLGHWNDALRWAAGSTRGNAYTKLLASLEEGVMPGVKEWENAFGTVNQQFMKLARADGFDIAQVHHWNFPKGDFATQVLDPRHLVPTDSRAVHEAIHELTTGGSKWSGPVDPRHIIDIPEWSTPIQF</sequence>
<keyword evidence="3" id="KW-1133">Transmembrane helix</keyword>
<dbReference type="KEGG" id="tmo:TMO_a0098"/>
<geneLocation type="plasmid" evidence="7 8">
    <name>pTM1</name>
</geneLocation>
<accession>I3TRW3</accession>
<dbReference type="Proteomes" id="UP000005258">
    <property type="component" value="Plasmid pTM1"/>
</dbReference>
<organism evidence="7 8">
    <name type="scientific">Tistrella mobilis (strain KA081020-065)</name>
    <dbReference type="NCBI Taxonomy" id="1110502"/>
    <lineage>
        <taxon>Bacteria</taxon>
        <taxon>Pseudomonadati</taxon>
        <taxon>Pseudomonadota</taxon>
        <taxon>Alphaproteobacteria</taxon>
        <taxon>Geminicoccales</taxon>
        <taxon>Geminicoccaceae</taxon>
        <taxon>Tistrella</taxon>
    </lineage>
</organism>
<dbReference type="InterPro" id="IPR006530">
    <property type="entry name" value="YD"/>
</dbReference>
<evidence type="ECO:0000256" key="2">
    <source>
        <dbReference type="SAM" id="MobiDB-lite"/>
    </source>
</evidence>
<feature type="compositionally biased region" description="Low complexity" evidence="2">
    <location>
        <begin position="1055"/>
        <end position="1072"/>
    </location>
</feature>
<dbReference type="InterPro" id="IPR031325">
    <property type="entry name" value="RHS_repeat"/>
</dbReference>
<dbReference type="InterPro" id="IPR008727">
    <property type="entry name" value="PAAR_motif"/>
</dbReference>
<evidence type="ECO:0000313" key="7">
    <source>
        <dbReference type="EMBL" id="AFK55501.1"/>
    </source>
</evidence>
<keyword evidence="3" id="KW-0472">Membrane</keyword>
<evidence type="ECO:0000259" key="4">
    <source>
        <dbReference type="Pfam" id="PF20148"/>
    </source>
</evidence>
<feature type="domain" description="Teneurin-like YD-shell" evidence="5">
    <location>
        <begin position="1209"/>
        <end position="1299"/>
    </location>
</feature>
<dbReference type="InterPro" id="IPR022385">
    <property type="entry name" value="Rhs_assc_core"/>
</dbReference>
<dbReference type="Gene3D" id="2.60.200.60">
    <property type="match status" value="1"/>
</dbReference>
<dbReference type="Gene3D" id="2.180.10.10">
    <property type="entry name" value="RHS repeat-associated core"/>
    <property type="match status" value="3"/>
</dbReference>
<evidence type="ECO:0000259" key="6">
    <source>
        <dbReference type="Pfam" id="PF25799"/>
    </source>
</evidence>
<keyword evidence="7" id="KW-0614">Plasmid</keyword>
<dbReference type="Pfam" id="PF25799">
    <property type="entry name" value="prePAAR_I"/>
    <property type="match status" value="1"/>
</dbReference>
<feature type="region of interest" description="Disordered" evidence="2">
    <location>
        <begin position="960"/>
        <end position="979"/>
    </location>
</feature>
<dbReference type="Pfam" id="PF05593">
    <property type="entry name" value="RHS_repeat"/>
    <property type="match status" value="6"/>
</dbReference>
<dbReference type="InterPro" id="IPR056823">
    <property type="entry name" value="TEN-like_YD-shell"/>
</dbReference>
<feature type="region of interest" description="Disordered" evidence="2">
    <location>
        <begin position="1047"/>
        <end position="1075"/>
    </location>
</feature>
<dbReference type="InterPro" id="IPR057925">
    <property type="entry name" value="prePAAR_DddA"/>
</dbReference>
<dbReference type="RefSeq" id="WP_014747178.1">
    <property type="nucleotide sequence ID" value="NC_017957.2"/>
</dbReference>
<dbReference type="NCBIfam" id="TIGR03696">
    <property type="entry name" value="Rhs_assc_core"/>
    <property type="match status" value="1"/>
</dbReference>
<evidence type="ECO:0000256" key="1">
    <source>
        <dbReference type="ARBA" id="ARBA00022737"/>
    </source>
</evidence>
<gene>
    <name evidence="7" type="primary">rhsC</name>
    <name evidence="7" type="ordered locus">TMO_a0098</name>
</gene>
<dbReference type="NCBIfam" id="TIGR01643">
    <property type="entry name" value="YD_repeat_2x"/>
    <property type="match status" value="12"/>
</dbReference>
<dbReference type="PANTHER" id="PTHR32305">
    <property type="match status" value="1"/>
</dbReference>
<name>I3TRW3_TISMK</name>
<dbReference type="Pfam" id="PF05488">
    <property type="entry name" value="PAAR_motif"/>
    <property type="match status" value="1"/>
</dbReference>
<evidence type="ECO:0000259" key="5">
    <source>
        <dbReference type="Pfam" id="PF25023"/>
    </source>
</evidence>
<dbReference type="CDD" id="cd14742">
    <property type="entry name" value="PAAR_RHS"/>
    <property type="match status" value="1"/>
</dbReference>
<dbReference type="InterPro" id="IPR050708">
    <property type="entry name" value="T6SS_VgrG/RHS"/>
</dbReference>
<reference evidence="7 8" key="1">
    <citation type="journal article" date="2012" name="J. Am. Chem. Soc.">
        <title>Bacterial biosynthesis and maturation of the didemnin anti-cancer agents.</title>
        <authorList>
            <person name="Xu Y."/>
            <person name="Kersten R.D."/>
            <person name="Nam S.J."/>
            <person name="Lu L."/>
            <person name="Al-Suwailem A.M."/>
            <person name="Zheng H."/>
            <person name="Fenical W."/>
            <person name="Dorrestein P.C."/>
            <person name="Moore B.S."/>
            <person name="Qian P.Y."/>
        </authorList>
    </citation>
    <scope>NUCLEOTIDE SEQUENCE [LARGE SCALE GENOMIC DNA]</scope>
    <source>
        <strain evidence="7 8">KA081020-065</strain>
    </source>
</reference>
<dbReference type="PANTHER" id="PTHR32305:SF15">
    <property type="entry name" value="PROTEIN RHSA-RELATED"/>
    <property type="match status" value="1"/>
</dbReference>
<proteinExistence type="predicted"/>